<dbReference type="OrthoDB" id="10255632at2759"/>
<dbReference type="Gene3D" id="1.25.40.10">
    <property type="entry name" value="Tetratricopeptide repeat domain"/>
    <property type="match status" value="1"/>
</dbReference>
<gene>
    <name evidence="1" type="ORF">AMORRO_LOCUS7984</name>
</gene>
<evidence type="ECO:0000313" key="1">
    <source>
        <dbReference type="EMBL" id="CAG8605729.1"/>
    </source>
</evidence>
<dbReference type="PANTHER" id="PTHR12792:SF0">
    <property type="entry name" value="SEPARIN"/>
    <property type="match status" value="1"/>
</dbReference>
<dbReference type="InterPro" id="IPR019734">
    <property type="entry name" value="TPR_rpt"/>
</dbReference>
<dbReference type="GO" id="GO:0004197">
    <property type="term" value="F:cysteine-type endopeptidase activity"/>
    <property type="evidence" value="ECO:0007669"/>
    <property type="project" value="InterPro"/>
</dbReference>
<dbReference type="PANTHER" id="PTHR12792">
    <property type="entry name" value="EXTRA SPINDLE POLES 1-RELATED"/>
    <property type="match status" value="1"/>
</dbReference>
<reference evidence="1" key="1">
    <citation type="submission" date="2021-06" db="EMBL/GenBank/DDBJ databases">
        <authorList>
            <person name="Kallberg Y."/>
            <person name="Tangrot J."/>
            <person name="Rosling A."/>
        </authorList>
    </citation>
    <scope>NUCLEOTIDE SEQUENCE</scope>
    <source>
        <strain evidence="1">CL551</strain>
    </source>
</reference>
<feature type="non-terminal residue" evidence="1">
    <location>
        <position position="1"/>
    </location>
</feature>
<dbReference type="Pfam" id="PF03568">
    <property type="entry name" value="Separin_C"/>
    <property type="match status" value="1"/>
</dbReference>
<keyword evidence="2" id="KW-1185">Reference proteome</keyword>
<dbReference type="Proteomes" id="UP000789342">
    <property type="component" value="Unassembled WGS sequence"/>
</dbReference>
<proteinExistence type="predicted"/>
<sequence>MAQRRTKAKNISNEDNKTHLTTTKLSVSMRTINNNLQILSKFSKKQEEFLNKQRVNKESAQNVDQENTLTPIESQRLIETTLKAICDLELFEKKLNLKPLDLEKALLNLIKKMLDFSLYREAIEPLIKLRSRLSIYFGMRPIINSYRSQNGTRRPLKNNIGTAVVKDSKFTKNSENLKATKDLKHIYSELCVFPIPENNDTINPEAKLLVLSNLILPKLLKDNGNPIFWAYAMKDDDSILVSSHLEALMRVISRICGKLQNLTTDASTDILRFRAVSIKAFTLTNRFDLSSLLDYILNSAIQCEKTMTNNGSPVNYREIFAFHEEMANILEEHIYLAIQNLKFFKWLDHFSRVARMVNGYAKNIIMHEKIICYLSKKNIPEAISAQLIALKIRVASFVLEELLIADYETDHTSRLKSTRNALSHFSKNLKEDRPIGEKVRMISQFFQSAELLRRPLIKIIELVEDTFRNKVKGISKMENSFFLNLIQRSQTLHSLHSKESTFKMIEEFTQEITLCLTSVCIEYFSEYKDYYLNGKEQEYLLHPDRISLVSIDTNDLLSRLASPFFELQSPNKCYRYIERALQIAQYTSCIEGLRTISNSYYRIGVYYYNDNQIRVAIDPVLKSCEILDRYMHELQQVESSSEKDIEEIRAQLSKRFEVLGICWNLLGEVRNARDAFEKSLKNLPRTEFLKFAKLVSSQGVHSVSQQAPIIPKLIERYVKLTSIVCPDEEFFPVHEVLLDCGFDGIILAGLFEFELRVLKSFDDRLDSSNIELVIYEKLLEWYDGVNFPIRRARVLIEESKITSYKKIGSGKTAVELVEEALDLLKTDCLGQDLDLVHLRSYYLATAYSWMGILTFESESCTSESFKRALSMWKGILVGVPSHLGDKFASQSHIENAQKNIDDVERFYGHLQMLADYFALFDQPINQILTLKLMLKINKSVSLYTQIGKIYLFLGYTGKAGLAFSRAENFLGSHRCTDNVKLSWMLGYSYYLCMIGNMEKSYIIFNKTMTVAESRNVQLNPRNRKHEQLLLAEAYLTRSSIAICLGYLEDAIESCTESLRVFNRLMKNIDRNSRNVPDRSVIETNPFLEERVSTDNQRDKSKETLFDEFLTLSAQRWKWRVSQKLLDCYNKLGRLHILRGCVKEAEYMFKQALLLIDAVRAKPTTIHFLLNIAELEYRRHCWKESEDKLSKVSEYQQKVQVFLKEAAKVKLCLGDFKRYEGDFKCRQGDLEYQAQCYDSAINSYQHANEILSEIMKDEFISKIEQIDSNVFQTPRGRKFVSNLTSTPNSRESNEDPIQFECILLSQMKSELHRRQGWLVSKRGNIEEGLKLIELGRISTHSCLEKAEYLLLLSKIQIMKISSALIKQNRLVFDNAQDSVLSLPLTKRNSRKINRSSKTDVPLKLLEEIDKAVDYLTDAYDLIYECGPTQILQEVGLCIAMAHMIKIYGQNQSNVDQIKIVSICCFYLEMTKALTAKREMVSALNAKLKPSLLYNDTQWPPQFTNSSSSDDIRASKETEIFDEETMLRMEFMKTLSDKYKNERLLTYDKFLPEFSDILPCNWTVCSISIDIETNDMYVCRYRQKTMPLLLRLPLKRQSSREGDTESFSYDDAIGEFKEILELSNQSMRAGKDYQTKQEKLKWWKERKQLDERMKNLLDNIEDCWFGGFKGVLMAH</sequence>
<comment type="caution">
    <text evidence="1">The sequence shown here is derived from an EMBL/GenBank/DDBJ whole genome shotgun (WGS) entry which is preliminary data.</text>
</comment>
<dbReference type="SMART" id="SM00028">
    <property type="entry name" value="TPR"/>
    <property type="match status" value="7"/>
</dbReference>
<dbReference type="GO" id="GO:0044732">
    <property type="term" value="C:mitotic spindle pole body"/>
    <property type="evidence" value="ECO:0007669"/>
    <property type="project" value="TreeGrafter"/>
</dbReference>
<name>A0A9N9CMP9_9GLOM</name>
<dbReference type="GO" id="GO:0051307">
    <property type="term" value="P:meiotic chromosome separation"/>
    <property type="evidence" value="ECO:0007669"/>
    <property type="project" value="TreeGrafter"/>
</dbReference>
<accession>A0A9N9CMP9</accession>
<dbReference type="InterPro" id="IPR011990">
    <property type="entry name" value="TPR-like_helical_dom_sf"/>
</dbReference>
<organism evidence="1 2">
    <name type="scientific">Acaulospora morrowiae</name>
    <dbReference type="NCBI Taxonomy" id="94023"/>
    <lineage>
        <taxon>Eukaryota</taxon>
        <taxon>Fungi</taxon>
        <taxon>Fungi incertae sedis</taxon>
        <taxon>Mucoromycota</taxon>
        <taxon>Glomeromycotina</taxon>
        <taxon>Glomeromycetes</taxon>
        <taxon>Diversisporales</taxon>
        <taxon>Acaulosporaceae</taxon>
        <taxon>Acaulospora</taxon>
    </lineage>
</organism>
<dbReference type="GO" id="GO:0072686">
    <property type="term" value="C:mitotic spindle"/>
    <property type="evidence" value="ECO:0007669"/>
    <property type="project" value="TreeGrafter"/>
</dbReference>
<dbReference type="InterPro" id="IPR005314">
    <property type="entry name" value="Peptidase_C50"/>
</dbReference>
<dbReference type="SUPFAM" id="SSF48452">
    <property type="entry name" value="TPR-like"/>
    <property type="match status" value="2"/>
</dbReference>
<dbReference type="GO" id="GO:0006508">
    <property type="term" value="P:proteolysis"/>
    <property type="evidence" value="ECO:0007669"/>
    <property type="project" value="InterPro"/>
</dbReference>
<evidence type="ECO:0000313" key="2">
    <source>
        <dbReference type="Proteomes" id="UP000789342"/>
    </source>
</evidence>
<dbReference type="GO" id="GO:0005634">
    <property type="term" value="C:nucleus"/>
    <property type="evidence" value="ECO:0007669"/>
    <property type="project" value="InterPro"/>
</dbReference>
<protein>
    <submittedName>
        <fullName evidence="1">11386_t:CDS:1</fullName>
    </submittedName>
</protein>
<dbReference type="EMBL" id="CAJVPV010006478">
    <property type="protein sequence ID" value="CAG8605729.1"/>
    <property type="molecule type" value="Genomic_DNA"/>
</dbReference>
<dbReference type="GO" id="GO:0005737">
    <property type="term" value="C:cytoplasm"/>
    <property type="evidence" value="ECO:0007669"/>
    <property type="project" value="TreeGrafter"/>
</dbReference>